<gene>
    <name evidence="3" type="ORF">Plil01_001576900</name>
</gene>
<protein>
    <submittedName>
        <fullName evidence="3">Unnamed protein product</fullName>
    </submittedName>
</protein>
<dbReference type="GO" id="GO:0006535">
    <property type="term" value="P:cysteine biosynthetic process from serine"/>
    <property type="evidence" value="ECO:0007669"/>
    <property type="project" value="InterPro"/>
</dbReference>
<accession>A0A9W7CPA6</accession>
<evidence type="ECO:0000313" key="4">
    <source>
        <dbReference type="Proteomes" id="UP001165083"/>
    </source>
</evidence>
<evidence type="ECO:0000313" key="3">
    <source>
        <dbReference type="EMBL" id="GMF37462.1"/>
    </source>
</evidence>
<dbReference type="OrthoDB" id="728at2759"/>
<keyword evidence="4" id="KW-1185">Reference proteome</keyword>
<dbReference type="InterPro" id="IPR001216">
    <property type="entry name" value="P-phosphate_BS"/>
</dbReference>
<proteinExistence type="predicted"/>
<dbReference type="Proteomes" id="UP001165083">
    <property type="component" value="Unassembled WGS sequence"/>
</dbReference>
<sequence>MVRINSIGKKAHLQCELLAKCEFFNAGGSVKDRIGKRMVEDAEAAGRIKPGDTLIEPTSGNTGEGKVTCFEG</sequence>
<dbReference type="SUPFAM" id="SSF53686">
    <property type="entry name" value="Tryptophan synthase beta subunit-like PLP-dependent enzymes"/>
    <property type="match status" value="1"/>
</dbReference>
<evidence type="ECO:0000256" key="1">
    <source>
        <dbReference type="ARBA" id="ARBA00001933"/>
    </source>
</evidence>
<comment type="cofactor">
    <cofactor evidence="1">
        <name>pyridoxal 5'-phosphate</name>
        <dbReference type="ChEBI" id="CHEBI:597326"/>
    </cofactor>
</comment>
<dbReference type="InterPro" id="IPR050214">
    <property type="entry name" value="Cys_Synth/Cystath_Beta-Synth"/>
</dbReference>
<comment type="caution">
    <text evidence="3">The sequence shown here is derived from an EMBL/GenBank/DDBJ whole genome shotgun (WGS) entry which is preliminary data.</text>
</comment>
<name>A0A9W7CPA6_9STRA</name>
<organism evidence="3 4">
    <name type="scientific">Phytophthora lilii</name>
    <dbReference type="NCBI Taxonomy" id="2077276"/>
    <lineage>
        <taxon>Eukaryota</taxon>
        <taxon>Sar</taxon>
        <taxon>Stramenopiles</taxon>
        <taxon>Oomycota</taxon>
        <taxon>Peronosporomycetes</taxon>
        <taxon>Peronosporales</taxon>
        <taxon>Peronosporaceae</taxon>
        <taxon>Phytophthora</taxon>
    </lineage>
</organism>
<dbReference type="Pfam" id="PF00291">
    <property type="entry name" value="PALP"/>
    <property type="match status" value="1"/>
</dbReference>
<feature type="domain" description="Tryptophan synthase beta chain-like PALP" evidence="2">
    <location>
        <begin position="10"/>
        <end position="63"/>
    </location>
</feature>
<reference evidence="3" key="1">
    <citation type="submission" date="2023-04" db="EMBL/GenBank/DDBJ databases">
        <title>Phytophthora lilii NBRC 32176.</title>
        <authorList>
            <person name="Ichikawa N."/>
            <person name="Sato H."/>
            <person name="Tonouchi N."/>
        </authorList>
    </citation>
    <scope>NUCLEOTIDE SEQUENCE</scope>
    <source>
        <strain evidence="3">NBRC 32176</strain>
    </source>
</reference>
<dbReference type="Gene3D" id="3.40.50.1100">
    <property type="match status" value="2"/>
</dbReference>
<dbReference type="PANTHER" id="PTHR10314">
    <property type="entry name" value="CYSTATHIONINE BETA-SYNTHASE"/>
    <property type="match status" value="1"/>
</dbReference>
<dbReference type="EMBL" id="BSXW01001531">
    <property type="protein sequence ID" value="GMF37462.1"/>
    <property type="molecule type" value="Genomic_DNA"/>
</dbReference>
<dbReference type="AlphaFoldDB" id="A0A9W7CPA6"/>
<evidence type="ECO:0000259" key="2">
    <source>
        <dbReference type="Pfam" id="PF00291"/>
    </source>
</evidence>
<dbReference type="InterPro" id="IPR036052">
    <property type="entry name" value="TrpB-like_PALP_sf"/>
</dbReference>
<dbReference type="InterPro" id="IPR001926">
    <property type="entry name" value="TrpB-like_PALP"/>
</dbReference>
<dbReference type="PROSITE" id="PS00901">
    <property type="entry name" value="CYS_SYNTHASE"/>
    <property type="match status" value="1"/>
</dbReference>